<reference evidence="1" key="1">
    <citation type="submission" date="2012-04" db="EMBL/GenBank/DDBJ databases">
        <title>The Genome Sequence of Loa loa.</title>
        <authorList>
            <consortium name="The Broad Institute Genome Sequencing Platform"/>
            <consortium name="Broad Institute Genome Sequencing Center for Infectious Disease"/>
            <person name="Nutman T.B."/>
            <person name="Fink D.L."/>
            <person name="Russ C."/>
            <person name="Young S."/>
            <person name="Zeng Q."/>
            <person name="Gargeya S."/>
            <person name="Alvarado L."/>
            <person name="Berlin A."/>
            <person name="Chapman S.B."/>
            <person name="Chen Z."/>
            <person name="Freedman E."/>
            <person name="Gellesch M."/>
            <person name="Goldberg J."/>
            <person name="Griggs A."/>
            <person name="Gujja S."/>
            <person name="Heilman E.R."/>
            <person name="Heiman D."/>
            <person name="Howarth C."/>
            <person name="Mehta T."/>
            <person name="Neiman D."/>
            <person name="Pearson M."/>
            <person name="Roberts A."/>
            <person name="Saif S."/>
            <person name="Shea T."/>
            <person name="Shenoy N."/>
            <person name="Sisk P."/>
            <person name="Stolte C."/>
            <person name="Sykes S."/>
            <person name="White J."/>
            <person name="Yandava C."/>
            <person name="Haas B."/>
            <person name="Henn M.R."/>
            <person name="Nusbaum C."/>
            <person name="Birren B."/>
        </authorList>
    </citation>
    <scope>NUCLEOTIDE SEQUENCE [LARGE SCALE GENOMIC DNA]</scope>
</reference>
<dbReference type="GeneID" id="9948071"/>
<proteinExistence type="predicted"/>
<evidence type="ECO:0000313" key="1">
    <source>
        <dbReference type="EMBL" id="EFO17873.1"/>
    </source>
</evidence>
<accession>A0A1S0TPJ4</accession>
<protein>
    <submittedName>
        <fullName evidence="1">Uncharacterized protein</fullName>
    </submittedName>
</protein>
<gene>
    <name evidence="1" type="ORF">LOAG_10626</name>
</gene>
<dbReference type="CTD" id="9948071"/>
<dbReference type="EMBL" id="JH712756">
    <property type="protein sequence ID" value="EFO17873.1"/>
    <property type="molecule type" value="Genomic_DNA"/>
</dbReference>
<dbReference type="InParanoid" id="A0A1S0TPJ4"/>
<dbReference type="RefSeq" id="XP_003146198.1">
    <property type="nucleotide sequence ID" value="XM_003146150.1"/>
</dbReference>
<sequence>MTATPHFLFAAMTKLHHPGTATNLHQNLTTVSSKEISMSPPVKDHDDSDLCVEQTSITELETTSVTRRSSSTSGNDDLIPTKDRHMVMMMMMMLLVVVVDVDGVDVLHY</sequence>
<organism evidence="1">
    <name type="scientific">Loa loa</name>
    <name type="common">Eye worm</name>
    <name type="synonym">Filaria loa</name>
    <dbReference type="NCBI Taxonomy" id="7209"/>
    <lineage>
        <taxon>Eukaryota</taxon>
        <taxon>Metazoa</taxon>
        <taxon>Ecdysozoa</taxon>
        <taxon>Nematoda</taxon>
        <taxon>Chromadorea</taxon>
        <taxon>Rhabditida</taxon>
        <taxon>Spirurina</taxon>
        <taxon>Spiruromorpha</taxon>
        <taxon>Filarioidea</taxon>
        <taxon>Onchocercidae</taxon>
        <taxon>Loa</taxon>
    </lineage>
</organism>
<name>A0A1S0TPJ4_LOALO</name>
<dbReference type="OrthoDB" id="10498849at2759"/>
<dbReference type="KEGG" id="loa:LOAG_10626"/>
<dbReference type="AlphaFoldDB" id="A0A1S0TPJ4"/>